<organism evidence="1 4">
    <name type="scientific">Adineta ricciae</name>
    <name type="common">Rotifer</name>
    <dbReference type="NCBI Taxonomy" id="249248"/>
    <lineage>
        <taxon>Eukaryota</taxon>
        <taxon>Metazoa</taxon>
        <taxon>Spiralia</taxon>
        <taxon>Gnathifera</taxon>
        <taxon>Rotifera</taxon>
        <taxon>Eurotatoria</taxon>
        <taxon>Bdelloidea</taxon>
        <taxon>Adinetida</taxon>
        <taxon>Adinetidae</taxon>
        <taxon>Adineta</taxon>
    </lineage>
</organism>
<reference evidence="1" key="1">
    <citation type="submission" date="2021-02" db="EMBL/GenBank/DDBJ databases">
        <authorList>
            <person name="Nowell W R."/>
        </authorList>
    </citation>
    <scope>NUCLEOTIDE SEQUENCE</scope>
</reference>
<evidence type="ECO:0000313" key="1">
    <source>
        <dbReference type="EMBL" id="CAF1141595.1"/>
    </source>
</evidence>
<gene>
    <name evidence="1" type="ORF">EDS130_LOCUS22123</name>
    <name evidence="2" type="ORF">XAT740_LOCUS36679</name>
</gene>
<accession>A0A814S821</accession>
<dbReference type="AlphaFoldDB" id="A0A814S821"/>
<evidence type="ECO:0000313" key="2">
    <source>
        <dbReference type="EMBL" id="CAF1447549.1"/>
    </source>
</evidence>
<keyword evidence="3" id="KW-1185">Reference proteome</keyword>
<dbReference type="EMBL" id="CAJNOJ010000114">
    <property type="protein sequence ID" value="CAF1141595.1"/>
    <property type="molecule type" value="Genomic_DNA"/>
</dbReference>
<sequence length="146" mass="16998">MRTKQATVLLSLPDELFIYHIFIYLRSTDLLYSFGQLYNQPMNSLVCAHVRHIDLLTTNTPFVPIDKWLSYISYLKKATLSLRTDLEYFDYSLSFLFSRLDLQLTATTHQNISRLSSFTQLRKLSITSTATKAEKNRRIGLVYMAT</sequence>
<dbReference type="Proteomes" id="UP000663828">
    <property type="component" value="Unassembled WGS sequence"/>
</dbReference>
<dbReference type="Proteomes" id="UP000663852">
    <property type="component" value="Unassembled WGS sequence"/>
</dbReference>
<evidence type="ECO:0000313" key="3">
    <source>
        <dbReference type="Proteomes" id="UP000663828"/>
    </source>
</evidence>
<name>A0A814S821_ADIRI</name>
<proteinExistence type="predicted"/>
<comment type="caution">
    <text evidence="1">The sequence shown here is derived from an EMBL/GenBank/DDBJ whole genome shotgun (WGS) entry which is preliminary data.</text>
</comment>
<dbReference type="EMBL" id="CAJNOR010003786">
    <property type="protein sequence ID" value="CAF1447549.1"/>
    <property type="molecule type" value="Genomic_DNA"/>
</dbReference>
<evidence type="ECO:0000313" key="4">
    <source>
        <dbReference type="Proteomes" id="UP000663852"/>
    </source>
</evidence>
<protein>
    <submittedName>
        <fullName evidence="1">Uncharacterized protein</fullName>
    </submittedName>
</protein>